<proteinExistence type="predicted"/>
<organism evidence="2 3">
    <name type="scientific">Sunxiuqinia elliptica</name>
    <dbReference type="NCBI Taxonomy" id="655355"/>
    <lineage>
        <taxon>Bacteria</taxon>
        <taxon>Pseudomonadati</taxon>
        <taxon>Bacteroidota</taxon>
        <taxon>Bacteroidia</taxon>
        <taxon>Marinilabiliales</taxon>
        <taxon>Prolixibacteraceae</taxon>
        <taxon>Sunxiuqinia</taxon>
    </lineage>
</organism>
<protein>
    <submittedName>
        <fullName evidence="2">HTH domain-containing protein</fullName>
    </submittedName>
</protein>
<dbReference type="EMBL" id="FONW01000001">
    <property type="protein sequence ID" value="SFE58473.1"/>
    <property type="molecule type" value="Genomic_DNA"/>
</dbReference>
<keyword evidence="3" id="KW-1185">Reference proteome</keyword>
<name>A0A1I2BSY8_9BACT</name>
<dbReference type="Gene3D" id="1.10.10.10">
    <property type="entry name" value="Winged helix-like DNA-binding domain superfamily/Winged helix DNA-binding domain"/>
    <property type="match status" value="1"/>
</dbReference>
<dbReference type="AlphaFoldDB" id="A0A1I2BSY8"/>
<sequence>MAKLFNQIELIERIDQLIRFRATGNPKALAEKFSVSESTIYRIIETIKELGAPVEYSLVCQSYIYTEEVNFLCGFFTRNLSQSEYKKVNGGFQNLKLVSEKMTSLSKFESGTFYISG</sequence>
<dbReference type="Pfam" id="PF08279">
    <property type="entry name" value="HTH_11"/>
    <property type="match status" value="1"/>
</dbReference>
<evidence type="ECO:0000313" key="2">
    <source>
        <dbReference type="EMBL" id="SFE58473.1"/>
    </source>
</evidence>
<reference evidence="2 3" key="1">
    <citation type="submission" date="2016-10" db="EMBL/GenBank/DDBJ databases">
        <authorList>
            <person name="de Groot N.N."/>
        </authorList>
    </citation>
    <scope>NUCLEOTIDE SEQUENCE [LARGE SCALE GENOMIC DNA]</scope>
    <source>
        <strain evidence="2 3">CGMCC 1.9156</strain>
    </source>
</reference>
<dbReference type="InterPro" id="IPR013196">
    <property type="entry name" value="HTH_11"/>
</dbReference>
<dbReference type="RefSeq" id="WP_093918225.1">
    <property type="nucleotide sequence ID" value="NZ_FONW01000001.1"/>
</dbReference>
<feature type="domain" description="Helix-turn-helix type 11" evidence="1">
    <location>
        <begin position="27"/>
        <end position="55"/>
    </location>
</feature>
<dbReference type="STRING" id="655355.SAMN05216283_101487"/>
<gene>
    <name evidence="2" type="ORF">SAMN05216283_101487</name>
</gene>
<evidence type="ECO:0000259" key="1">
    <source>
        <dbReference type="Pfam" id="PF08279"/>
    </source>
</evidence>
<evidence type="ECO:0000313" key="3">
    <source>
        <dbReference type="Proteomes" id="UP000198964"/>
    </source>
</evidence>
<dbReference type="InterPro" id="IPR036388">
    <property type="entry name" value="WH-like_DNA-bd_sf"/>
</dbReference>
<accession>A0A1I2BSY8</accession>
<dbReference type="Proteomes" id="UP000198964">
    <property type="component" value="Unassembled WGS sequence"/>
</dbReference>